<dbReference type="Proteomes" id="UP000710849">
    <property type="component" value="Unassembled WGS sequence"/>
</dbReference>
<evidence type="ECO:0000256" key="1">
    <source>
        <dbReference type="SAM" id="MobiDB-lite"/>
    </source>
</evidence>
<gene>
    <name evidence="2" type="ORF">EAE97_008271</name>
</gene>
<keyword evidence="3" id="KW-1185">Reference proteome</keyword>
<name>A0A9P5IGG2_9HELO</name>
<evidence type="ECO:0000313" key="3">
    <source>
        <dbReference type="Proteomes" id="UP000710849"/>
    </source>
</evidence>
<dbReference type="RefSeq" id="XP_038730465.1">
    <property type="nucleotide sequence ID" value="XM_038878785.1"/>
</dbReference>
<dbReference type="EMBL" id="RCSW01000017">
    <property type="protein sequence ID" value="KAF7935364.1"/>
    <property type="molecule type" value="Genomic_DNA"/>
</dbReference>
<proteinExistence type="predicted"/>
<accession>A0A9P5IGG2</accession>
<protein>
    <submittedName>
        <fullName evidence="2">Uncharacterized protein</fullName>
    </submittedName>
</protein>
<reference evidence="2 3" key="1">
    <citation type="journal article" date="2020" name="Genome Biol. Evol.">
        <title>Comparative genomics of Sclerotiniaceae.</title>
        <authorList>
            <person name="Valero Jimenez C.A."/>
            <person name="Steentjes M."/>
            <person name="Scholten O.E."/>
            <person name="Van Kan J.A.L."/>
        </authorList>
    </citation>
    <scope>NUCLEOTIDE SEQUENCE [LARGE SCALE GENOMIC DNA]</scope>
    <source>
        <strain evidence="2 3">MUCL 94</strain>
    </source>
</reference>
<dbReference type="AlphaFoldDB" id="A0A9P5IGG2"/>
<organism evidence="2 3">
    <name type="scientific">Botrytis byssoidea</name>
    <dbReference type="NCBI Taxonomy" id="139641"/>
    <lineage>
        <taxon>Eukaryota</taxon>
        <taxon>Fungi</taxon>
        <taxon>Dikarya</taxon>
        <taxon>Ascomycota</taxon>
        <taxon>Pezizomycotina</taxon>
        <taxon>Leotiomycetes</taxon>
        <taxon>Helotiales</taxon>
        <taxon>Sclerotiniaceae</taxon>
        <taxon>Botrytis</taxon>
    </lineage>
</organism>
<sequence>MYSGALPCSRKPNKQAQENKQASKPALINSRQGVSNGAHESVFHLSVAIASWARPFHKFPTRIYLEPRFITEEAPGTSALSRYQDTNSCEENNSNNLILRSDLLANVAHRITIYRHKRRVWLLSREPYTYRSSDPLQLVH</sequence>
<comment type="caution">
    <text evidence="2">The sequence shown here is derived from an EMBL/GenBank/DDBJ whole genome shotgun (WGS) entry which is preliminary data.</text>
</comment>
<feature type="region of interest" description="Disordered" evidence="1">
    <location>
        <begin position="1"/>
        <end position="25"/>
    </location>
</feature>
<evidence type="ECO:0000313" key="2">
    <source>
        <dbReference type="EMBL" id="KAF7935364.1"/>
    </source>
</evidence>
<dbReference type="GeneID" id="62151859"/>